<keyword evidence="2" id="KW-1185">Reference proteome</keyword>
<dbReference type="Gramene" id="TraesWEE_scaffold_039356_01G000100.1">
    <property type="protein sequence ID" value="TraesWEE_scaffold_039356_01G000100.1"/>
    <property type="gene ID" value="TraesWEE_scaffold_039356_01G000100"/>
</dbReference>
<dbReference type="Proteomes" id="UP000019116">
    <property type="component" value="Chromosome 3B"/>
</dbReference>
<dbReference type="Gramene" id="TraesCS3B02G551000.1">
    <property type="protein sequence ID" value="TraesCS3B02G551000.1"/>
    <property type="gene ID" value="TraesCS3B02G551000"/>
</dbReference>
<dbReference type="EnsemblPlants" id="TraesCS3B02G551000.1">
    <property type="protein sequence ID" value="TraesCS3B02G551000.1"/>
    <property type="gene ID" value="TraesCS3B02G551000"/>
</dbReference>
<dbReference type="Gramene" id="TraesCAD_scaffold_046728_01G000100.1">
    <property type="protein sequence ID" value="TraesCAD_scaffold_046728_01G000100.1"/>
    <property type="gene ID" value="TraesCAD_scaffold_046728_01G000100"/>
</dbReference>
<dbReference type="Gramene" id="TraesLDM3B03G01770070.1">
    <property type="protein sequence ID" value="TraesLDM3B03G01770070.1"/>
    <property type="gene ID" value="TraesLDM3B03G01770070"/>
</dbReference>
<dbReference type="Gramene" id="TraesCS3B03G1371100.1">
    <property type="protein sequence ID" value="TraesCS3B03G1371100.1.CDS"/>
    <property type="gene ID" value="TraesCS3B03G1371100"/>
</dbReference>
<dbReference type="Gramene" id="TraesARI3B03G01802090.1">
    <property type="protein sequence ID" value="TraesARI3B03G01802090.1"/>
    <property type="gene ID" value="TraesARI3B03G01802090"/>
</dbReference>
<evidence type="ECO:0000313" key="2">
    <source>
        <dbReference type="Proteomes" id="UP000019116"/>
    </source>
</evidence>
<dbReference type="Gramene" id="TraesWEE_scaffold_189896_01G000100.1">
    <property type="protein sequence ID" value="TraesWEE_scaffold_189896_01G000100.1"/>
    <property type="gene ID" value="TraesWEE_scaffold_189896_01G000100"/>
</dbReference>
<dbReference type="Gramene" id="TraesCLE_scaffold_032361_01G000100.1">
    <property type="protein sequence ID" value="TraesCLE_scaffold_032361_01G000100.1"/>
    <property type="gene ID" value="TraesCLE_scaffold_032361_01G000100"/>
</dbReference>
<dbReference type="AlphaFoldDB" id="A0A3B6G130"/>
<accession>A0A3B6G130</accession>
<reference evidence="1" key="1">
    <citation type="submission" date="2018-08" db="EMBL/GenBank/DDBJ databases">
        <authorList>
            <person name="Rossello M."/>
        </authorList>
    </citation>
    <scope>NUCLEOTIDE SEQUENCE [LARGE SCALE GENOMIC DNA]</scope>
    <source>
        <strain evidence="1">cv. Chinese Spring</strain>
    </source>
</reference>
<protein>
    <submittedName>
        <fullName evidence="1">Uncharacterized protein</fullName>
    </submittedName>
</protein>
<proteinExistence type="predicted"/>
<organism evidence="1">
    <name type="scientific">Triticum aestivum</name>
    <name type="common">Wheat</name>
    <dbReference type="NCBI Taxonomy" id="4565"/>
    <lineage>
        <taxon>Eukaryota</taxon>
        <taxon>Viridiplantae</taxon>
        <taxon>Streptophyta</taxon>
        <taxon>Embryophyta</taxon>
        <taxon>Tracheophyta</taxon>
        <taxon>Spermatophyta</taxon>
        <taxon>Magnoliopsida</taxon>
        <taxon>Liliopsida</taxon>
        <taxon>Poales</taxon>
        <taxon>Poaceae</taxon>
        <taxon>BOP clade</taxon>
        <taxon>Pooideae</taxon>
        <taxon>Triticodae</taxon>
        <taxon>Triticeae</taxon>
        <taxon>Triticinae</taxon>
        <taxon>Triticum</taxon>
    </lineage>
</organism>
<evidence type="ECO:0000313" key="1">
    <source>
        <dbReference type="EnsemblPlants" id="TraesCS3B02G551000.1"/>
    </source>
</evidence>
<dbReference type="Gramene" id="TraesMAC3B03G01771970.1">
    <property type="protein sequence ID" value="TraesMAC3B03G01771970.1"/>
    <property type="gene ID" value="TraesMAC3B03G01771970"/>
</dbReference>
<dbReference type="Gramene" id="TraesSTA3B03G01761240.1">
    <property type="protein sequence ID" value="TraesSTA3B03G01761240.1"/>
    <property type="gene ID" value="TraesSTA3B03G01761240"/>
</dbReference>
<sequence length="268" mass="31265">MIGLRAALNLPMVLMGLDTDLHVSTEILKMENFILNTREHYKDVLCGPTLMVLVRLLKLPIPEIKVKKRRTGTWGIKTRVFGHQGDPKKGDITYEMIARNKDMGINTAIHDAIARMCYRHHNELSKNSFGKLGWQKAGGAHILLTKEQKLKFSPLTVYNQDLEHYIKNLQMDLLEVFFDKEALHEELNAQKLEVTKHAKEDLEVRKLHQELENSRTIARTKDVEIQKLKNKLQDILGRHRKLRLDRDYLVEELENIQHKQNQDLEKLV</sequence>
<dbReference type="Gramene" id="TraesLAC3B03G01713590.1">
    <property type="protein sequence ID" value="TraesLAC3B03G01713590.1"/>
    <property type="gene ID" value="TraesLAC3B03G01713590"/>
</dbReference>
<reference evidence="1" key="2">
    <citation type="submission" date="2018-10" db="UniProtKB">
        <authorList>
            <consortium name="EnsemblPlants"/>
        </authorList>
    </citation>
    <scope>IDENTIFICATION</scope>
</reference>
<dbReference type="Gramene" id="TraesROB_scaffold_036765_01G000100.1">
    <property type="protein sequence ID" value="TraesROB_scaffold_036765_01G000100.1"/>
    <property type="gene ID" value="TraesROB_scaffold_036765_01G000100"/>
</dbReference>
<name>A0A3B6G130_WHEAT</name>